<evidence type="ECO:0000256" key="3">
    <source>
        <dbReference type="ARBA" id="ARBA00022723"/>
    </source>
</evidence>
<dbReference type="Pfam" id="PF00884">
    <property type="entry name" value="Sulfatase"/>
    <property type="match status" value="2"/>
</dbReference>
<accession>A0A182PTY5</accession>
<dbReference type="Proteomes" id="UP000075885">
    <property type="component" value="Unassembled WGS sequence"/>
</dbReference>
<keyword evidence="4" id="KW-0378">Hydrolase</keyword>
<dbReference type="EnsemblMetazoa" id="AEPI010421-RA">
    <property type="protein sequence ID" value="AEPI010421-PA"/>
    <property type="gene ID" value="AEPI010421"/>
</dbReference>
<sequence>GWNDVSFHGSNQIPTPNIDALAYDGIILNRHYVPPLCTPSRASLMTGKHPMNVGMQDHVIISDEPWGLGLDQKLMPEYFREAGYRTHLVGKWHLGFFRRAYTPTYRGFDSHFGYLGPYIDYWDHSLQMNVTSARGLDMRRNTDVNYDANGTYATDLFNDEAVRLIDSHNRSEPLFLVLTHLAPHTGNEDDPMQAPEDEIAKFDYIQDPKRRTLAAMISRIDAGVGRIYRALAERHMLNNTIILFYADNGAPTVGVHANSGSNYPLRGQKESPWEGGVRGVALIWSALLPRKGIVSNQWFHVSDWLPTLGRAAGLKIPPSQSSIDGQNQWATLTSTSARGRTVVMNNAHDMFSYSSYIKRGWKYVNGTLFQSYDTWLGELPDGEQLSADDYYERLVAPETIGASMRLTRDGVETIRSQATVQCAGKEQTPGACLERPCLFHIVEDPCERSNQADIFPELLQELENDVNRYRARGVASRKQPPDSRADPARHNFTWTWWQEEWKPQRPSHHLQSFFTAFHSFLQNFMSLFGKVQEKMQKYSPWEGAVRGAALIWSPLLPRRRVVSEQWIHVSDWLPTLGHAAGIDSIPPGSPIDGQNQWLTLQSATANGRTVVMHNVDRRYGYSSYMKQGWKYINGTTVGGIYDGYLGQLLHHDEHVTEDDYFSRLLNGTVFGASMQLSQAVVREIRQAATLQCPDDGETIPCEPLAKPCLFNIVDDPCERRNLANEYPDILRDLQSDLERFKREALAPRNKPSDSRSDPALHNNTWTWWQDEIDEQPMSPYILYLAAAIEILIINTRTPLGINPQTNATPSPVFLTTMTHLLTLLLVCIIAHLAPLVYSQQPPADRPHIVIITADDMGWNDVGFHGSNELATPNIDALAYDGVILNRHYSAPMCTPSRAALMTGRSPINIGMQHYVIDSDEPWGLGLDQRIMPQYFREAGYRTHLIGKWHLGFFSPHYIPTNRGFDTHIGYLGPYVDYWTYVSKMNSAPFEGYDLRQNEFVNYAANGTYATDYFTSAARDIIAQHGKSGQPMLLVLNHLAPHAGNDDDPLQAPQETIDRFAYIRNSDRRTYAAMMSKLDDSVGAVYESLRANGMLDNSIIVFLSDNGGVTRGMHSNTGSNYPFRGQKHSPWEGAVRTAALVWSPLLKDTQRVSNQWFHISDWLPTLASAAGITMGNSSFSDIDGIDQWEALAYGTGNPRQRLMNNLDEIFGYTSYVENGFKYINGTTLSGANDEWYGGTDPLDQLPADEQYLASIMSTAIARAGKLDEKVISYLRRHATVHCGNAISTKPCNPLEKPCLFDIINDPCEMQDIASEHPKRLREIRQHLEQYRLRAAKPRNRPHDPEADPTKFGGVWNWWRTDPTRTASEQQQHEESANDDLLPPPTHSLAKDTQLFVIIPIVVVGIIFVIGTLLYLSNKNLIKLCRRKKQDSATMPSEIPTEAGTSPDAKATVDAAFSSKIYNSLEYDGWLNIALFHALDIDEPNKFTLRGNVTITNRNTGLVSVAQEPLSLQDRNKLKRLAQDNRLYRLEAHVTVSDGVTKFLTSSKACALAKSQLTDVLWVSLDHSGTVTAVTQSVNNGNMNECSDLSNTDVDVLDEFNTDVYVKHTEPAPIPDTASFIQKMEREREARERGETKDNRSFFAKYWMYLVPVVILLLISATNPEAGQQR</sequence>
<dbReference type="VEuPathDB" id="VectorBase:AEPI010421"/>
<keyword evidence="6" id="KW-0325">Glycoprotein</keyword>
<dbReference type="PROSITE" id="PS00149">
    <property type="entry name" value="SULFATASE_2"/>
    <property type="match status" value="2"/>
</dbReference>
<dbReference type="CDD" id="cd22209">
    <property type="entry name" value="EMC10"/>
    <property type="match status" value="1"/>
</dbReference>
<comment type="similarity">
    <text evidence="2">Belongs to the sulfatase family.</text>
</comment>
<evidence type="ECO:0000256" key="4">
    <source>
        <dbReference type="ARBA" id="ARBA00022801"/>
    </source>
</evidence>
<feature type="domain" description="Sulfatase N-terminal" evidence="9">
    <location>
        <begin position="846"/>
        <end position="1171"/>
    </location>
</feature>
<dbReference type="STRING" id="199890.A0A182PTY5"/>
<evidence type="ECO:0000256" key="1">
    <source>
        <dbReference type="ARBA" id="ARBA00001913"/>
    </source>
</evidence>
<dbReference type="Pfam" id="PF21203">
    <property type="entry name" value="ECM10"/>
    <property type="match status" value="1"/>
</dbReference>
<keyword evidence="8" id="KW-0812">Transmembrane</keyword>
<comment type="cofactor">
    <cofactor evidence="1">
        <name>Ca(2+)</name>
        <dbReference type="ChEBI" id="CHEBI:29108"/>
    </cofactor>
</comment>
<feature type="transmembrane region" description="Helical" evidence="8">
    <location>
        <begin position="1644"/>
        <end position="1661"/>
    </location>
</feature>
<dbReference type="Gene3D" id="3.30.1120.10">
    <property type="match status" value="3"/>
</dbReference>
<keyword evidence="3" id="KW-0479">Metal-binding</keyword>
<reference evidence="10" key="2">
    <citation type="submission" date="2020-05" db="UniProtKB">
        <authorList>
            <consortium name="EnsemblMetazoa"/>
        </authorList>
    </citation>
    <scope>IDENTIFICATION</scope>
    <source>
        <strain evidence="10">Epiroticus2</strain>
    </source>
</reference>
<evidence type="ECO:0000256" key="6">
    <source>
        <dbReference type="ARBA" id="ARBA00023180"/>
    </source>
</evidence>
<dbReference type="PROSITE" id="PS00523">
    <property type="entry name" value="SULFATASE_1"/>
    <property type="match status" value="2"/>
</dbReference>
<dbReference type="Gene3D" id="3.40.720.10">
    <property type="entry name" value="Alkaline Phosphatase, subunit A"/>
    <property type="match status" value="2"/>
</dbReference>
<evidence type="ECO:0000256" key="7">
    <source>
        <dbReference type="SAM" id="MobiDB-lite"/>
    </source>
</evidence>
<dbReference type="GO" id="GO:0008484">
    <property type="term" value="F:sulfuric ester hydrolase activity"/>
    <property type="evidence" value="ECO:0007669"/>
    <property type="project" value="InterPro"/>
</dbReference>
<dbReference type="InterPro" id="IPR047115">
    <property type="entry name" value="ARSB"/>
</dbReference>
<evidence type="ECO:0000313" key="10">
    <source>
        <dbReference type="EnsemblMetazoa" id="AEPI010421-PA"/>
    </source>
</evidence>
<dbReference type="InterPro" id="IPR000917">
    <property type="entry name" value="Sulfatase_N"/>
</dbReference>
<dbReference type="PANTHER" id="PTHR10342">
    <property type="entry name" value="ARYLSULFATASE"/>
    <property type="match status" value="1"/>
</dbReference>
<dbReference type="PANTHER" id="PTHR10342:SF264">
    <property type="entry name" value="MIP05773P-RELATED"/>
    <property type="match status" value="1"/>
</dbReference>
<protein>
    <recommendedName>
        <fullName evidence="9">Sulfatase N-terminal domain-containing protein</fullName>
    </recommendedName>
</protein>
<dbReference type="CDD" id="cd16029">
    <property type="entry name" value="4-S"/>
    <property type="match status" value="2"/>
</dbReference>
<keyword evidence="8" id="KW-1133">Transmembrane helix</keyword>
<feature type="domain" description="Sulfatase N-terminal" evidence="9">
    <location>
        <begin position="1"/>
        <end position="313"/>
    </location>
</feature>
<evidence type="ECO:0000313" key="11">
    <source>
        <dbReference type="Proteomes" id="UP000075885"/>
    </source>
</evidence>
<evidence type="ECO:0000259" key="9">
    <source>
        <dbReference type="Pfam" id="PF00884"/>
    </source>
</evidence>
<dbReference type="SUPFAM" id="SSF53649">
    <property type="entry name" value="Alkaline phosphatase-like"/>
    <property type="match status" value="3"/>
</dbReference>
<keyword evidence="8" id="KW-0472">Membrane</keyword>
<evidence type="ECO:0000256" key="5">
    <source>
        <dbReference type="ARBA" id="ARBA00022837"/>
    </source>
</evidence>
<proteinExistence type="inferred from homology"/>
<name>A0A182PTY5_9DIPT</name>
<feature type="transmembrane region" description="Helical" evidence="8">
    <location>
        <begin position="1393"/>
        <end position="1414"/>
    </location>
</feature>
<evidence type="ECO:0000256" key="2">
    <source>
        <dbReference type="ARBA" id="ARBA00008779"/>
    </source>
</evidence>
<evidence type="ECO:0000256" key="8">
    <source>
        <dbReference type="SAM" id="Phobius"/>
    </source>
</evidence>
<keyword evidence="11" id="KW-1185">Reference proteome</keyword>
<feature type="region of interest" description="Disordered" evidence="7">
    <location>
        <begin position="1334"/>
        <end position="1383"/>
    </location>
</feature>
<keyword evidence="5" id="KW-0106">Calcium</keyword>
<organism evidence="10 11">
    <name type="scientific">Anopheles epiroticus</name>
    <dbReference type="NCBI Taxonomy" id="199890"/>
    <lineage>
        <taxon>Eukaryota</taxon>
        <taxon>Metazoa</taxon>
        <taxon>Ecdysozoa</taxon>
        <taxon>Arthropoda</taxon>
        <taxon>Hexapoda</taxon>
        <taxon>Insecta</taxon>
        <taxon>Pterygota</taxon>
        <taxon>Neoptera</taxon>
        <taxon>Endopterygota</taxon>
        <taxon>Diptera</taxon>
        <taxon>Nematocera</taxon>
        <taxon>Culicoidea</taxon>
        <taxon>Culicidae</taxon>
        <taxon>Anophelinae</taxon>
        <taxon>Anopheles</taxon>
    </lineage>
</organism>
<reference evidence="11" key="1">
    <citation type="submission" date="2013-03" db="EMBL/GenBank/DDBJ databases">
        <title>The Genome Sequence of Anopheles epiroticus epiroticus2.</title>
        <authorList>
            <consortium name="The Broad Institute Genomics Platform"/>
            <person name="Neafsey D.E."/>
            <person name="Howell P."/>
            <person name="Walker B."/>
            <person name="Young S.K."/>
            <person name="Zeng Q."/>
            <person name="Gargeya S."/>
            <person name="Fitzgerald M."/>
            <person name="Haas B."/>
            <person name="Abouelleil A."/>
            <person name="Allen A.W."/>
            <person name="Alvarado L."/>
            <person name="Arachchi H.M."/>
            <person name="Berlin A.M."/>
            <person name="Chapman S.B."/>
            <person name="Gainer-Dewar J."/>
            <person name="Goldberg J."/>
            <person name="Griggs A."/>
            <person name="Gujja S."/>
            <person name="Hansen M."/>
            <person name="Howarth C."/>
            <person name="Imamovic A."/>
            <person name="Ireland A."/>
            <person name="Larimer J."/>
            <person name="McCowan C."/>
            <person name="Murphy C."/>
            <person name="Pearson M."/>
            <person name="Poon T.W."/>
            <person name="Priest M."/>
            <person name="Roberts A."/>
            <person name="Saif S."/>
            <person name="Shea T."/>
            <person name="Sisk P."/>
            <person name="Sykes S."/>
            <person name="Wortman J."/>
            <person name="Nusbaum C."/>
            <person name="Birren B."/>
        </authorList>
    </citation>
    <scope>NUCLEOTIDE SEQUENCE [LARGE SCALE GENOMIC DNA]</scope>
    <source>
        <strain evidence="11">Epiroticus2</strain>
    </source>
</reference>
<dbReference type="GO" id="GO:0046872">
    <property type="term" value="F:metal ion binding"/>
    <property type="evidence" value="ECO:0007669"/>
    <property type="project" value="UniProtKB-KW"/>
</dbReference>
<dbReference type="InterPro" id="IPR024607">
    <property type="entry name" value="Sulfatase_CS"/>
</dbReference>
<dbReference type="InterPro" id="IPR017850">
    <property type="entry name" value="Alkaline_phosphatase_core_sf"/>
</dbReference>